<dbReference type="InterPro" id="IPR002716">
    <property type="entry name" value="PIN_dom"/>
</dbReference>
<dbReference type="Proteomes" id="UP001159387">
    <property type="component" value="Unassembled WGS sequence"/>
</dbReference>
<proteinExistence type="predicted"/>
<dbReference type="AlphaFoldDB" id="A0AA43GTH9"/>
<evidence type="ECO:0000313" key="3">
    <source>
        <dbReference type="Proteomes" id="UP001159387"/>
    </source>
</evidence>
<sequence length="157" mass="17984">MNNFMNKKFIDSNIWLYRFLHDPKVDPQVQELKRSIAINLTQAVDRSIIVSTQVITETCAVLKRKTVISEHNILELVEEFEEQCEIVNLTTIEIKEACQLRDKYSFSYWDSLVIATALKSQAKVLYSEDMQNGLLIENQLTIINPFAVSGNGDLGNE</sequence>
<protein>
    <submittedName>
        <fullName evidence="2">PIN domain-containing protein</fullName>
    </submittedName>
</protein>
<comment type="caution">
    <text evidence="2">The sequence shown here is derived from an EMBL/GenBank/DDBJ whole genome shotgun (WGS) entry which is preliminary data.</text>
</comment>
<feature type="domain" description="PIN" evidence="1">
    <location>
        <begin position="9"/>
        <end position="129"/>
    </location>
</feature>
<name>A0AA43GTH9_9CYAN</name>
<dbReference type="Pfam" id="PF01850">
    <property type="entry name" value="PIN"/>
    <property type="match status" value="1"/>
</dbReference>
<keyword evidence="3" id="KW-1185">Reference proteome</keyword>
<evidence type="ECO:0000313" key="2">
    <source>
        <dbReference type="EMBL" id="MDH6061285.1"/>
    </source>
</evidence>
<gene>
    <name evidence="2" type="ORF">NWP17_12705</name>
</gene>
<dbReference type="Gene3D" id="3.40.50.1010">
    <property type="entry name" value="5'-nuclease"/>
    <property type="match status" value="1"/>
</dbReference>
<dbReference type="SUPFAM" id="SSF88723">
    <property type="entry name" value="PIN domain-like"/>
    <property type="match status" value="1"/>
</dbReference>
<dbReference type="RefSeq" id="WP_280655259.1">
    <property type="nucleotide sequence ID" value="NZ_JANQDH010000084.1"/>
</dbReference>
<dbReference type="CDD" id="cd18692">
    <property type="entry name" value="PIN_VapC-like"/>
    <property type="match status" value="1"/>
</dbReference>
<evidence type="ECO:0000259" key="1">
    <source>
        <dbReference type="Pfam" id="PF01850"/>
    </source>
</evidence>
<dbReference type="InterPro" id="IPR029060">
    <property type="entry name" value="PIN-like_dom_sf"/>
</dbReference>
<dbReference type="EMBL" id="JANQDH010000084">
    <property type="protein sequence ID" value="MDH6061285.1"/>
    <property type="molecule type" value="Genomic_DNA"/>
</dbReference>
<organism evidence="2 3">
    <name type="scientific">Chrysosporum bergii ANA360D</name>
    <dbReference type="NCBI Taxonomy" id="617107"/>
    <lineage>
        <taxon>Bacteria</taxon>
        <taxon>Bacillati</taxon>
        <taxon>Cyanobacteriota</taxon>
        <taxon>Cyanophyceae</taxon>
        <taxon>Nostocales</taxon>
        <taxon>Nodulariaceae</taxon>
        <taxon>Chrysosporum</taxon>
    </lineage>
</organism>
<reference evidence="2 3" key="1">
    <citation type="journal article" date="2023" name="J. Phycol.">
        <title>Chrysosporum ovalisporum is synonymous with the true-branching cyanobacterium Umezakia natans (Nostocales/Aphanizomenonaceae).</title>
        <authorList>
            <person name="McGregor G.B."/>
            <person name="Sendall B.C."/>
            <person name="Niiyama Y."/>
            <person name="Tuji A."/>
            <person name="Willis A."/>
        </authorList>
    </citation>
    <scope>NUCLEOTIDE SEQUENCE [LARGE SCALE GENOMIC DNA]</scope>
    <source>
        <strain evidence="2 3">ANA360D</strain>
    </source>
</reference>
<accession>A0AA43GTH9</accession>